<dbReference type="InterPro" id="IPR038430">
    <property type="entry name" value="NDAH_ubi_oxred_su3_sf"/>
</dbReference>
<dbReference type="GO" id="GO:0008137">
    <property type="term" value="F:NADH dehydrogenase (ubiquinone) activity"/>
    <property type="evidence" value="ECO:0007669"/>
    <property type="project" value="UniProtKB-EC"/>
</dbReference>
<keyword evidence="9" id="KW-1278">Translocase</keyword>
<evidence type="ECO:0000313" key="11">
    <source>
        <dbReference type="EMBL" id="AJE61503.1"/>
    </source>
</evidence>
<keyword evidence="9" id="KW-0520">NAD</keyword>
<dbReference type="GO" id="GO:0030964">
    <property type="term" value="C:NADH dehydrogenase complex"/>
    <property type="evidence" value="ECO:0007669"/>
    <property type="project" value="TreeGrafter"/>
</dbReference>
<keyword evidence="11" id="KW-0934">Plastid</keyword>
<comment type="catalytic activity">
    <reaction evidence="9">
        <text>a plastoquinone + NADPH + (n+1) H(+)(in) = a plastoquinol + NADP(+) + n H(+)(out)</text>
        <dbReference type="Rhea" id="RHEA:42612"/>
        <dbReference type="Rhea" id="RHEA-COMP:9561"/>
        <dbReference type="Rhea" id="RHEA-COMP:9562"/>
        <dbReference type="ChEBI" id="CHEBI:15378"/>
        <dbReference type="ChEBI" id="CHEBI:17757"/>
        <dbReference type="ChEBI" id="CHEBI:57783"/>
        <dbReference type="ChEBI" id="CHEBI:58349"/>
        <dbReference type="ChEBI" id="CHEBI:62192"/>
    </reaction>
</comment>
<reference evidence="11" key="1">
    <citation type="submission" date="2014-11" db="EMBL/GenBank/DDBJ databases">
        <title>An exploration of fern genomes.</title>
        <authorList>
            <person name="Marchant D.B."/>
            <person name="Der J.P."/>
            <person name="Sessa E.B."/>
            <person name="Wolf P.G."/>
        </authorList>
    </citation>
    <scope>NUCLEOTIDE SEQUENCE</scope>
</reference>
<feature type="transmembrane region" description="Helical" evidence="10">
    <location>
        <begin position="12"/>
        <end position="32"/>
    </location>
</feature>
<dbReference type="PANTHER" id="PTHR11058:SF9">
    <property type="entry name" value="NADH-UBIQUINONE OXIDOREDUCTASE CHAIN 3"/>
    <property type="match status" value="1"/>
</dbReference>
<evidence type="ECO:0000256" key="3">
    <source>
        <dbReference type="ARBA" id="ARBA00008472"/>
    </source>
</evidence>
<keyword evidence="11" id="KW-0150">Chloroplast</keyword>
<dbReference type="Gene3D" id="1.20.58.1610">
    <property type="entry name" value="NADH:ubiquinone/plastoquinone oxidoreductase, chain 3"/>
    <property type="match status" value="1"/>
</dbReference>
<name>A0A0B5E814_9MONI</name>
<evidence type="ECO:0000256" key="10">
    <source>
        <dbReference type="SAM" id="Phobius"/>
    </source>
</evidence>
<keyword evidence="9" id="KW-0521">NADP</keyword>
<keyword evidence="9" id="KW-0874">Quinone</keyword>
<dbReference type="PANTHER" id="PTHR11058">
    <property type="entry name" value="NADH-UBIQUINONE OXIDOREDUCTASE CHAIN 3"/>
    <property type="match status" value="1"/>
</dbReference>
<evidence type="ECO:0000256" key="9">
    <source>
        <dbReference type="RuleBase" id="RU003641"/>
    </source>
</evidence>
<sequence>MFLLPKHDSFRILLLVSILIPYTAFSVSRSVAPIREGPEKLTSYESGMEPKGGAWIQFQIRYYMFAPVFVIPDVETVSPYPRAMSFRELGLFAFTEVSIPISILIVGSIYAWRKGALEWS</sequence>
<evidence type="ECO:0000256" key="6">
    <source>
        <dbReference type="ARBA" id="ARBA00022989"/>
    </source>
</evidence>
<comment type="subcellular location">
    <subcellularLocation>
        <location evidence="2">Membrane</location>
    </subcellularLocation>
</comment>
<evidence type="ECO:0000256" key="4">
    <source>
        <dbReference type="ARBA" id="ARBA00022448"/>
    </source>
</evidence>
<proteinExistence type="inferred from homology"/>
<keyword evidence="5 10" id="KW-0812">Transmembrane</keyword>
<accession>A0A0B5E814</accession>
<dbReference type="EMBL" id="KP136829">
    <property type="protein sequence ID" value="AJE61503.1"/>
    <property type="molecule type" value="Genomic_DNA"/>
</dbReference>
<dbReference type="InterPro" id="IPR000440">
    <property type="entry name" value="NADH_UbQ/plastoQ_OxRdtase_su3"/>
</dbReference>
<evidence type="ECO:0000256" key="2">
    <source>
        <dbReference type="ARBA" id="ARBA00004370"/>
    </source>
</evidence>
<keyword evidence="9" id="KW-0618">Plastoquinone</keyword>
<evidence type="ECO:0000256" key="5">
    <source>
        <dbReference type="ARBA" id="ARBA00022692"/>
    </source>
</evidence>
<comment type="function">
    <text evidence="1">Core subunit of the mitochondrial membrane respiratory chain NADH dehydrogenase (Complex I) that is believed to belong to the minimal assembly required for catalysis. Complex I functions in the transfer of electrons from NADH to the respiratory chain. The immediate electron acceptor for the enzyme is believed to be ubiquinone.</text>
</comment>
<comment type="catalytic activity">
    <reaction evidence="8">
        <text>a ubiquinone + NADH + 5 H(+)(in) = a ubiquinol + NAD(+) + 4 H(+)(out)</text>
        <dbReference type="Rhea" id="RHEA:29091"/>
        <dbReference type="Rhea" id="RHEA-COMP:9565"/>
        <dbReference type="Rhea" id="RHEA-COMP:9566"/>
        <dbReference type="ChEBI" id="CHEBI:15378"/>
        <dbReference type="ChEBI" id="CHEBI:16389"/>
        <dbReference type="ChEBI" id="CHEBI:17976"/>
        <dbReference type="ChEBI" id="CHEBI:57540"/>
        <dbReference type="ChEBI" id="CHEBI:57945"/>
        <dbReference type="EC" id="7.1.1.2"/>
    </reaction>
</comment>
<comment type="catalytic activity">
    <reaction evidence="9">
        <text>a plastoquinone + NADH + (n+1) H(+)(in) = a plastoquinol + NAD(+) + n H(+)(out)</text>
        <dbReference type="Rhea" id="RHEA:42608"/>
        <dbReference type="Rhea" id="RHEA-COMP:9561"/>
        <dbReference type="Rhea" id="RHEA-COMP:9562"/>
        <dbReference type="ChEBI" id="CHEBI:15378"/>
        <dbReference type="ChEBI" id="CHEBI:17757"/>
        <dbReference type="ChEBI" id="CHEBI:57540"/>
        <dbReference type="ChEBI" id="CHEBI:57945"/>
        <dbReference type="ChEBI" id="CHEBI:62192"/>
    </reaction>
</comment>
<evidence type="ECO:0000256" key="1">
    <source>
        <dbReference type="ARBA" id="ARBA00003257"/>
    </source>
</evidence>
<feature type="transmembrane region" description="Helical" evidence="10">
    <location>
        <begin position="91"/>
        <end position="112"/>
    </location>
</feature>
<comment type="similarity">
    <text evidence="3 9">Belongs to the complex I subunit 3 family.</text>
</comment>
<keyword evidence="6 10" id="KW-1133">Transmembrane helix</keyword>
<evidence type="ECO:0000256" key="7">
    <source>
        <dbReference type="ARBA" id="ARBA00023136"/>
    </source>
</evidence>
<gene>
    <name evidence="11" type="primary">ndhC</name>
    <name evidence="11" type="ORF">PJ53_031</name>
</gene>
<organism evidence="11">
    <name type="scientific">Dipteris conjugata</name>
    <dbReference type="NCBI Taxonomy" id="32108"/>
    <lineage>
        <taxon>Eukaryota</taxon>
        <taxon>Viridiplantae</taxon>
        <taxon>Streptophyta</taxon>
        <taxon>Embryophyta</taxon>
        <taxon>Tracheophyta</taxon>
        <taxon>Polypodiopsida</taxon>
        <taxon>Polypodiidae</taxon>
        <taxon>Gleicheniales</taxon>
        <taxon>Dipteridaceae</taxon>
        <taxon>Dipteris</taxon>
    </lineage>
</organism>
<protein>
    <recommendedName>
        <fullName evidence="9">NAD(P)H-quinone oxidoreductase subunit 3</fullName>
        <ecNumber evidence="9">7.1.1.-</ecNumber>
    </recommendedName>
</protein>
<dbReference type="GO" id="GO:0048038">
    <property type="term" value="F:quinone binding"/>
    <property type="evidence" value="ECO:0007669"/>
    <property type="project" value="UniProtKB-KW"/>
</dbReference>
<keyword evidence="4" id="KW-0813">Transport</keyword>
<dbReference type="EC" id="7.1.1.-" evidence="9"/>
<dbReference type="AlphaFoldDB" id="A0A0B5E814"/>
<geneLocation type="chloroplast" evidence="11"/>
<keyword evidence="7 10" id="KW-0472">Membrane</keyword>
<dbReference type="Pfam" id="PF00507">
    <property type="entry name" value="Oxidored_q4"/>
    <property type="match status" value="1"/>
</dbReference>
<evidence type="ECO:0000256" key="8">
    <source>
        <dbReference type="ARBA" id="ARBA00049551"/>
    </source>
</evidence>